<organism evidence="3">
    <name type="scientific">Blastobotrys adeninivorans</name>
    <name type="common">Yeast</name>
    <name type="synonym">Arxula adeninivorans</name>
    <dbReference type="NCBI Taxonomy" id="409370"/>
    <lineage>
        <taxon>Eukaryota</taxon>
        <taxon>Fungi</taxon>
        <taxon>Dikarya</taxon>
        <taxon>Ascomycota</taxon>
        <taxon>Saccharomycotina</taxon>
        <taxon>Dipodascomycetes</taxon>
        <taxon>Dipodascales</taxon>
        <taxon>Trichomonascaceae</taxon>
        <taxon>Blastobotrys</taxon>
    </lineage>
</organism>
<evidence type="ECO:0000259" key="2">
    <source>
        <dbReference type="Pfam" id="PF26087"/>
    </source>
</evidence>
<feature type="compositionally biased region" description="Low complexity" evidence="1">
    <location>
        <begin position="124"/>
        <end position="137"/>
    </location>
</feature>
<dbReference type="PANTHER" id="PTHR22949">
    <property type="entry name" value="WHITE COLLAR 2 PROTEIN WC2"/>
    <property type="match status" value="1"/>
</dbReference>
<feature type="region of interest" description="Disordered" evidence="1">
    <location>
        <begin position="330"/>
        <end position="396"/>
    </location>
</feature>
<feature type="region of interest" description="Disordered" evidence="1">
    <location>
        <begin position="90"/>
        <end position="147"/>
    </location>
</feature>
<reference evidence="3" key="2">
    <citation type="submission" date="2014-06" db="EMBL/GenBank/DDBJ databases">
        <title>The complete genome of Blastobotrys (Arxula) adeninivorans LS3 - a yeast of biotechnological interest.</title>
        <authorList>
            <person name="Kunze G."/>
            <person name="Gaillardin C."/>
            <person name="Czernicka M."/>
            <person name="Durrens P."/>
            <person name="Martin T."/>
            <person name="Boer E."/>
            <person name="Gabaldon T."/>
            <person name="Cruz J."/>
            <person name="Talla E."/>
            <person name="Marck C."/>
            <person name="Goffeau A."/>
            <person name="Barbe V."/>
            <person name="Baret P."/>
            <person name="Baronian K."/>
            <person name="Beier S."/>
            <person name="Bleykasten C."/>
            <person name="Bode R."/>
            <person name="Casaregola S."/>
            <person name="Despons L."/>
            <person name="Fairhead C."/>
            <person name="Giersberg M."/>
            <person name="Gierski P."/>
            <person name="Hahnel U."/>
            <person name="Hartmann A."/>
            <person name="Jankowska D."/>
            <person name="Jubin C."/>
            <person name="Jung P."/>
            <person name="Lafontaine I."/>
            <person name="Leh-Louis V."/>
            <person name="Lemaire M."/>
            <person name="Marcet-Houben M."/>
            <person name="Mascher M."/>
            <person name="Morel G."/>
            <person name="Richard G.-F."/>
            <person name="Riechen J."/>
            <person name="Sacerdot C."/>
            <person name="Sarkar A."/>
            <person name="Savel G."/>
            <person name="Schacherer J."/>
            <person name="Sherman D."/>
            <person name="Straub M.-L."/>
            <person name="Stein N."/>
            <person name="Thierry A."/>
            <person name="Trautwein-Schult A."/>
            <person name="Westhof E."/>
            <person name="Worch S."/>
            <person name="Dujon B."/>
            <person name="Souciet J.-L."/>
            <person name="Wincker P."/>
            <person name="Scholz U."/>
            <person name="Neuveglise N."/>
        </authorList>
    </citation>
    <scope>NUCLEOTIDE SEQUENCE</scope>
    <source>
        <strain evidence="3">LS3</strain>
    </source>
</reference>
<reference evidence="3" key="1">
    <citation type="submission" date="2014-02" db="EMBL/GenBank/DDBJ databases">
        <authorList>
            <person name="Genoscope - CEA"/>
        </authorList>
    </citation>
    <scope>NUCLEOTIDE SEQUENCE</scope>
    <source>
        <strain evidence="3">LS3</strain>
    </source>
</reference>
<sequence>MTSMSYDPDTHLFNPMDSSWSYSQNYGYGYDHYESYGVVDYSLSGPIAPPPATTASMAPMISAVHAPPMTMELQPKSEPISVKQEPIIKQESVPTSSTPATSTTSAGPAPSQSPRSMSGSGQVASSVPSSLELSPSTPSAPTPSPISSTLASQSYYWARASCPEIPSYTQKLRYQFAPDNGSANKLRRSSSTASTATCSASAVAKGSRSCPGPIPASTPMLVRRDEAGVDWISFEYTKNRVKTSYCMRCDVESVDVNALDAQFKADNCIYKRACVPPEQYTGNRQRYESECNYIGWALSYLNPVLRGRRGLIQRAVDSWRNTNADPSFRSRRVRRLSRKSNRSSTQVVSPPTLHQPPQSQAPTSTPHSQPAPPTTTPYSYTPAVQFTNPFTTPGYM</sequence>
<dbReference type="EMBL" id="HG937691">
    <property type="protein sequence ID" value="CDP33582.1"/>
    <property type="molecule type" value="Genomic_DNA"/>
</dbReference>
<protein>
    <submittedName>
        <fullName evidence="3">ARAD1A12606p</fullName>
    </submittedName>
</protein>
<dbReference type="PANTHER" id="PTHR22949:SF0">
    <property type="entry name" value="RE27538P"/>
    <property type="match status" value="1"/>
</dbReference>
<gene>
    <name evidence="3" type="ORF">GNLVRS02_ARAD1A12606g</name>
</gene>
<feature type="compositionally biased region" description="Polar residues" evidence="1">
    <location>
        <begin position="384"/>
        <end position="396"/>
    </location>
</feature>
<dbReference type="Pfam" id="PF26087">
    <property type="entry name" value="DUF8032"/>
    <property type="match status" value="1"/>
</dbReference>
<accession>A0A060T3W7</accession>
<feature type="compositionally biased region" description="Low complexity" evidence="1">
    <location>
        <begin position="355"/>
        <end position="368"/>
    </location>
</feature>
<evidence type="ECO:0000313" key="3">
    <source>
        <dbReference type="EMBL" id="CDP33582.1"/>
    </source>
</evidence>
<dbReference type="InterPro" id="IPR058345">
    <property type="entry name" value="DUF8032"/>
</dbReference>
<feature type="domain" description="DUF8032" evidence="2">
    <location>
        <begin position="230"/>
        <end position="322"/>
    </location>
</feature>
<evidence type="ECO:0000256" key="1">
    <source>
        <dbReference type="SAM" id="MobiDB-lite"/>
    </source>
</evidence>
<name>A0A060T3W7_BLAAD</name>
<dbReference type="AlphaFoldDB" id="A0A060T3W7"/>
<feature type="compositionally biased region" description="Low complexity" evidence="1">
    <location>
        <begin position="92"/>
        <end position="114"/>
    </location>
</feature>
<proteinExistence type="predicted"/>
<feature type="compositionally biased region" description="Basic residues" evidence="1">
    <location>
        <begin position="330"/>
        <end position="341"/>
    </location>
</feature>